<gene>
    <name evidence="1" type="ordered locus">Clos_1297</name>
</gene>
<evidence type="ECO:0000313" key="1">
    <source>
        <dbReference type="EMBL" id="ABW18842.1"/>
    </source>
</evidence>
<evidence type="ECO:0000313" key="2">
    <source>
        <dbReference type="Proteomes" id="UP000000269"/>
    </source>
</evidence>
<sequence>MIPMDDLIYNYMALLEAIFSEKEVLPDIILQKYGLMEFTPREIRRLEALEMRRLYYIEKMTLREIGKRFNMSDSGVYRRIKRWL</sequence>
<protein>
    <recommendedName>
        <fullName evidence="3">RNA polymerase sigma-70 region 4 domain-containing protein</fullName>
    </recommendedName>
</protein>
<dbReference type="EMBL" id="CP000853">
    <property type="protein sequence ID" value="ABW18842.1"/>
    <property type="molecule type" value="Genomic_DNA"/>
</dbReference>
<dbReference type="InterPro" id="IPR013324">
    <property type="entry name" value="RNA_pol_sigma_r3/r4-like"/>
</dbReference>
<reference evidence="2" key="1">
    <citation type="submission" date="2007-10" db="EMBL/GenBank/DDBJ databases">
        <title>Complete genome of Alkaliphilus oremlandii OhILAs.</title>
        <authorList>
            <person name="Copeland A."/>
            <person name="Lucas S."/>
            <person name="Lapidus A."/>
            <person name="Barry K."/>
            <person name="Detter J.C."/>
            <person name="Glavina del Rio T."/>
            <person name="Hammon N."/>
            <person name="Israni S."/>
            <person name="Dalin E."/>
            <person name="Tice H."/>
            <person name="Pitluck S."/>
            <person name="Chain P."/>
            <person name="Malfatti S."/>
            <person name="Shin M."/>
            <person name="Vergez L."/>
            <person name="Schmutz J."/>
            <person name="Larimer F."/>
            <person name="Land M."/>
            <person name="Hauser L."/>
            <person name="Kyrpides N."/>
            <person name="Mikhailova N."/>
            <person name="Stolz J.F."/>
            <person name="Dawson A."/>
            <person name="Fisher E."/>
            <person name="Crable B."/>
            <person name="Perera E."/>
            <person name="Lisak J."/>
            <person name="Ranganathan M."/>
            <person name="Basu P."/>
            <person name="Richardson P."/>
        </authorList>
    </citation>
    <scope>NUCLEOTIDE SEQUENCE [LARGE SCALE GENOMIC DNA]</scope>
    <source>
        <strain evidence="2">OhILAs</strain>
    </source>
</reference>
<organism evidence="1 2">
    <name type="scientific">Alkaliphilus oremlandii (strain OhILAs)</name>
    <name type="common">Clostridium oremlandii (strain OhILAs)</name>
    <dbReference type="NCBI Taxonomy" id="350688"/>
    <lineage>
        <taxon>Bacteria</taxon>
        <taxon>Bacillati</taxon>
        <taxon>Bacillota</taxon>
        <taxon>Clostridia</taxon>
        <taxon>Peptostreptococcales</taxon>
        <taxon>Natronincolaceae</taxon>
        <taxon>Alkaliphilus</taxon>
    </lineage>
</organism>
<dbReference type="HOGENOM" id="CLU_176772_0_0_9"/>
<dbReference type="AlphaFoldDB" id="A8MGB4"/>
<proteinExistence type="predicted"/>
<dbReference type="Proteomes" id="UP000000269">
    <property type="component" value="Chromosome"/>
</dbReference>
<dbReference type="STRING" id="350688.Clos_1297"/>
<accession>A8MGB4</accession>
<dbReference type="SUPFAM" id="SSF88659">
    <property type="entry name" value="Sigma3 and sigma4 domains of RNA polymerase sigma factors"/>
    <property type="match status" value="1"/>
</dbReference>
<keyword evidence="2" id="KW-1185">Reference proteome</keyword>
<name>A8MGB4_ALKOO</name>
<dbReference type="Gene3D" id="1.10.10.60">
    <property type="entry name" value="Homeodomain-like"/>
    <property type="match status" value="1"/>
</dbReference>
<evidence type="ECO:0008006" key="3">
    <source>
        <dbReference type="Google" id="ProtNLM"/>
    </source>
</evidence>
<dbReference type="KEGG" id="aoe:Clos_1297"/>